<accession>A0A5C8NWI1</accession>
<name>A0A5C8NWI1_9BURK</name>
<dbReference type="InterPro" id="IPR051012">
    <property type="entry name" value="CellSynth/LPSAsmb/PSIAsmb"/>
</dbReference>
<feature type="repeat" description="TPR" evidence="3">
    <location>
        <begin position="583"/>
        <end position="616"/>
    </location>
</feature>
<comment type="caution">
    <text evidence="6">The sequence shown here is derived from an EMBL/GenBank/DDBJ whole genome shotgun (WGS) entry which is preliminary data.</text>
</comment>
<evidence type="ECO:0000256" key="2">
    <source>
        <dbReference type="ARBA" id="ARBA00022803"/>
    </source>
</evidence>
<feature type="compositionally biased region" description="Low complexity" evidence="4">
    <location>
        <begin position="42"/>
        <end position="52"/>
    </location>
</feature>
<dbReference type="OrthoDB" id="9766710at2"/>
<dbReference type="RefSeq" id="WP_147704654.1">
    <property type="nucleotide sequence ID" value="NZ_VDUY01000004.1"/>
</dbReference>
<feature type="repeat" description="TPR" evidence="3">
    <location>
        <begin position="307"/>
        <end position="340"/>
    </location>
</feature>
<dbReference type="PANTHER" id="PTHR45586">
    <property type="entry name" value="TPR REPEAT-CONTAINING PROTEIN PA4667"/>
    <property type="match status" value="1"/>
</dbReference>
<dbReference type="PANTHER" id="PTHR45586:SF16">
    <property type="entry name" value="DOMAIN PROTEIN, PUTATIVE-RELATED"/>
    <property type="match status" value="1"/>
</dbReference>
<organism evidence="6 7">
    <name type="scientific">Zeimonas arvi</name>
    <dbReference type="NCBI Taxonomy" id="2498847"/>
    <lineage>
        <taxon>Bacteria</taxon>
        <taxon>Pseudomonadati</taxon>
        <taxon>Pseudomonadota</taxon>
        <taxon>Betaproteobacteria</taxon>
        <taxon>Burkholderiales</taxon>
        <taxon>Burkholderiaceae</taxon>
        <taxon>Zeimonas</taxon>
    </lineage>
</organism>
<keyword evidence="7" id="KW-1185">Reference proteome</keyword>
<feature type="region of interest" description="Disordered" evidence="4">
    <location>
        <begin position="42"/>
        <end position="90"/>
    </location>
</feature>
<dbReference type="EMBL" id="VDUY01000004">
    <property type="protein sequence ID" value="TXL65459.1"/>
    <property type="molecule type" value="Genomic_DNA"/>
</dbReference>
<dbReference type="Proteomes" id="UP000321548">
    <property type="component" value="Unassembled WGS sequence"/>
</dbReference>
<proteinExistence type="predicted"/>
<keyword evidence="5" id="KW-0732">Signal</keyword>
<evidence type="ECO:0000256" key="3">
    <source>
        <dbReference type="PROSITE-ProRule" id="PRU00339"/>
    </source>
</evidence>
<evidence type="ECO:0000313" key="6">
    <source>
        <dbReference type="EMBL" id="TXL65459.1"/>
    </source>
</evidence>
<gene>
    <name evidence="6" type="ORF">FHP08_11830</name>
</gene>
<evidence type="ECO:0000256" key="5">
    <source>
        <dbReference type="SAM" id="SignalP"/>
    </source>
</evidence>
<evidence type="ECO:0000256" key="1">
    <source>
        <dbReference type="ARBA" id="ARBA00022737"/>
    </source>
</evidence>
<evidence type="ECO:0000256" key="4">
    <source>
        <dbReference type="SAM" id="MobiDB-lite"/>
    </source>
</evidence>
<dbReference type="InterPro" id="IPR011990">
    <property type="entry name" value="TPR-like_helical_dom_sf"/>
</dbReference>
<dbReference type="Pfam" id="PF13432">
    <property type="entry name" value="TPR_16"/>
    <property type="match status" value="3"/>
</dbReference>
<evidence type="ECO:0000313" key="7">
    <source>
        <dbReference type="Proteomes" id="UP000321548"/>
    </source>
</evidence>
<dbReference type="PROSITE" id="PS50005">
    <property type="entry name" value="TPR"/>
    <property type="match status" value="2"/>
</dbReference>
<feature type="chain" id="PRO_5022863523" evidence="5">
    <location>
        <begin position="27"/>
        <end position="630"/>
    </location>
</feature>
<keyword evidence="2 3" id="KW-0802">TPR repeat</keyword>
<keyword evidence="1" id="KW-0677">Repeat</keyword>
<reference evidence="6 7" key="1">
    <citation type="submission" date="2019-06" db="EMBL/GenBank/DDBJ databases">
        <title>Quisquiliibacterium sp. nov., isolated from a maize field.</title>
        <authorList>
            <person name="Lin S.-Y."/>
            <person name="Tsai C.-F."/>
            <person name="Young C.-C."/>
        </authorList>
    </citation>
    <scope>NUCLEOTIDE SEQUENCE [LARGE SCALE GENOMIC DNA]</scope>
    <source>
        <strain evidence="6 7">CC-CFT501</strain>
    </source>
</reference>
<dbReference type="SMART" id="SM00028">
    <property type="entry name" value="TPR"/>
    <property type="match status" value="5"/>
</dbReference>
<feature type="signal peptide" evidence="5">
    <location>
        <begin position="1"/>
        <end position="26"/>
    </location>
</feature>
<sequence>MKSKAPARSGNLLCRLAPRHSTALLALPFAVLLAGCATGSADPDSAAAGAPAPVARQERANDGPDATPSGREAPRAGPAGDPHQADDAGPIPEVELSSQLMFQLLASEIAAQRGELASATTTYLSMARQTRDPRLARRATEIALAERSLERALPAAQLWSELAPGSRLAAQTLEMLLLSAGRLAEAEPLLAARLERARTEGGLPEAYDGLQRALARASDRTAALAMLERLATADAGVPQARLALAAQAAAAGDGARAALEARTAVELAPEDESIAVAAAQHIAEGEARPDGAIALLQGFVARKPDSLEARFALARLLASAERNDEARAQFEAALKQQPQNPAILFSLAQLAWQAKQPEVAESYLKRYIALPEAVQRNDNPAWLFLGQIAENAGRTDEAIARYANVRRGEQFMPALIRRALLVARQGRLDDARQLLRETTVSTNRERVQLISAEAQLLREGRRYDEALAFLGKSLERLPENPDLLYDHAMAAERVDRLDLMEGSLRKLMSLRPDHAHAYNALGYTFADRNIRLEEAQQLIEKALELRPDDAHILDSMGWVRYRRGDLPGALDYLRRAWQASPEAEIAIHLGEVLWVSGERDEARRLWREARKLEPDSETLRDTLARLGAQL</sequence>
<dbReference type="InterPro" id="IPR019734">
    <property type="entry name" value="TPR_rpt"/>
</dbReference>
<dbReference type="SUPFAM" id="SSF48452">
    <property type="entry name" value="TPR-like"/>
    <property type="match status" value="2"/>
</dbReference>
<protein>
    <submittedName>
        <fullName evidence="6">Tetratricopeptide repeat protein</fullName>
    </submittedName>
</protein>
<dbReference type="Gene3D" id="1.25.40.10">
    <property type="entry name" value="Tetratricopeptide repeat domain"/>
    <property type="match status" value="2"/>
</dbReference>
<dbReference type="AlphaFoldDB" id="A0A5C8NWI1"/>